<dbReference type="RefSeq" id="WP_094924355.1">
    <property type="nucleotide sequence ID" value="NZ_NPIA01000004.1"/>
</dbReference>
<gene>
    <name evidence="1" type="ORF">CIB95_08925</name>
</gene>
<keyword evidence="2" id="KW-1185">Reference proteome</keyword>
<evidence type="ECO:0000313" key="2">
    <source>
        <dbReference type="Proteomes" id="UP000217083"/>
    </source>
</evidence>
<organism evidence="1 2">
    <name type="scientific">Lottiidibacillus patelloidae</name>
    <dbReference type="NCBI Taxonomy" id="2670334"/>
    <lineage>
        <taxon>Bacteria</taxon>
        <taxon>Bacillati</taxon>
        <taxon>Bacillota</taxon>
        <taxon>Bacilli</taxon>
        <taxon>Bacillales</taxon>
        <taxon>Bacillaceae</taxon>
        <taxon>Lottiidibacillus</taxon>
    </lineage>
</organism>
<dbReference type="EMBL" id="NPIA01000004">
    <property type="protein sequence ID" value="OZM56883.1"/>
    <property type="molecule type" value="Genomic_DNA"/>
</dbReference>
<name>A0A263BT39_9BACI</name>
<dbReference type="Proteomes" id="UP000217083">
    <property type="component" value="Unassembled WGS sequence"/>
</dbReference>
<accession>A0A263BT39</accession>
<evidence type="ECO:0000313" key="1">
    <source>
        <dbReference type="EMBL" id="OZM56883.1"/>
    </source>
</evidence>
<reference evidence="1 2" key="2">
    <citation type="submission" date="2017-09" db="EMBL/GenBank/DDBJ databases">
        <title>Bacillus patelloidae sp. nov., isolated from the intestinal tract of a marine limpet.</title>
        <authorList>
            <person name="Liu R."/>
            <person name="Dong C."/>
            <person name="Shao Z."/>
        </authorList>
    </citation>
    <scope>NUCLEOTIDE SEQUENCE [LARGE SCALE GENOMIC DNA]</scope>
    <source>
        <strain evidence="1 2">SA5d-4</strain>
    </source>
</reference>
<comment type="caution">
    <text evidence="1">The sequence shown here is derived from an EMBL/GenBank/DDBJ whole genome shotgun (WGS) entry which is preliminary data.</text>
</comment>
<sequence length="899" mass="103945">MFNEKCSLNNLKDFKVKVSLDVSGLEAKPQGESEIIRINNRIAKYPKEIKVCELAEKIITPSARSFCPAVFTNGSRKNANWQSQQIFALDIDEGLKVSEALQRCERYNINPIIVYATFRHTERHQKFRLLFLLNEELTDIRARDYVQKSLMYLFPEADSNTSDASRLLFGGKEILFYDYKNYISVPSINEAITIKLKNSSNSTRNTRNYCAMVGINIINGVPDIKIINDNEEIEDNENTFVSMKKSRARPINNNRSCSQIIHDYSYIINFSHNVNLIRESNEQIGKFNIESFKTNRANKVRNFPFKQLHSKCRLYREALSGEHWLYHREMFGIMNNLLHIRGGEAKVKQILTSRPEYKSKISDWNIMSNQIIKAQYAPSRCSNFCPFANECEHGTNLIDQGKLCRGSVKRFKRHESKKLEESELELKRIFTNATTSDDLITIIKAPTGIGKTDLYINAAKDTPMTIALPTHRLKEEVSARLEQQNIFHCKVPNLHDFELSPVIEQQVNQLYNVGAYKSVQKILEENKHNDNSIYTYLNELEHFNNEKSNVKLTTHQRCLYTNVEKERLLIIDEDIIPNVLPISSVSFEDIIKSITKILCISNEENLNEIEEFRNALYELHENVVYDLPRNNFRRIFNNIDKDIISELNLNSDIVGLFDCKHFIKVKNNGSNYNLVFIKKNTLPKNKIIILSATINETIAKMVFGNKIKFYDLGSVEQQGEIIQIPIKSYSRFQLTNNNNLSLEAINLREKYNPNSKVITYKGFFNDLQNSDNVNFGNTEGIDTLRGENLTIIGTPHINSLCYRLISSALGFNSDNDEMTYHKISRNGFEFYFNTYKNNETLKEIQLYFIESGLLQAIGRARTLRESAKVLVLSNYPIKEAKLLNLSYQKLIRINNECLE</sequence>
<reference evidence="2" key="1">
    <citation type="submission" date="2017-08" db="EMBL/GenBank/DDBJ databases">
        <authorList>
            <person name="Huang Z."/>
        </authorList>
    </citation>
    <scope>NUCLEOTIDE SEQUENCE [LARGE SCALE GENOMIC DNA]</scope>
    <source>
        <strain evidence="2">SA5d-4</strain>
    </source>
</reference>
<protein>
    <recommendedName>
        <fullName evidence="3">Helicase ATP-binding domain-containing protein</fullName>
    </recommendedName>
</protein>
<evidence type="ECO:0008006" key="3">
    <source>
        <dbReference type="Google" id="ProtNLM"/>
    </source>
</evidence>
<proteinExistence type="predicted"/>
<dbReference type="AlphaFoldDB" id="A0A263BT39"/>